<dbReference type="Proteomes" id="UP000041254">
    <property type="component" value="Unassembled WGS sequence"/>
</dbReference>
<evidence type="ECO:0000313" key="2">
    <source>
        <dbReference type="Proteomes" id="UP000041254"/>
    </source>
</evidence>
<name>A0A0G4ESX7_VITBC</name>
<dbReference type="EMBL" id="CDMY01000305">
    <property type="protein sequence ID" value="CEM01516.1"/>
    <property type="molecule type" value="Genomic_DNA"/>
</dbReference>
<protein>
    <submittedName>
        <fullName evidence="1">Uncharacterized protein</fullName>
    </submittedName>
</protein>
<keyword evidence="2" id="KW-1185">Reference proteome</keyword>
<evidence type="ECO:0000313" key="1">
    <source>
        <dbReference type="EMBL" id="CEM01516.1"/>
    </source>
</evidence>
<dbReference type="VEuPathDB" id="CryptoDB:Vbra_13146"/>
<dbReference type="AlphaFoldDB" id="A0A0G4ESX7"/>
<sequence>MDVEELFRSRSLSGRRLGRILRYISERPHLADTARLTHLLQSWTSAINTEGAAAAATTFCTDDAAQLFGCLPSLMELESDELCVRLANLRTQLSAARHYSLHRLLREVPSAMGLSGNTSAWRLYGHVVQHRMAPLMQELLDHPVYKSDPHGAKERAIRLMHKMKQASQRKEDFADLSTLYGYTALKFTERSLLVFQTLRTALSLSLPMPLPPPASSDHPAGDNHAAPVLLVVSIGGGPGNDVYGFILFWELMIGQPPPSSNGCVSLYVFDLVEEWRAIVDRVAEVSGWQILFGLCDVCEALLGGTEEPCVNRELREVCESATGPSLFLFSFVLFESQSWRTFLSQLWDTAPGGSLFYFADGSQQEMRKIVEAFPECVEGESMWRVHQALLVVKR</sequence>
<reference evidence="1 2" key="1">
    <citation type="submission" date="2014-11" db="EMBL/GenBank/DDBJ databases">
        <authorList>
            <person name="Zhu J."/>
            <person name="Qi W."/>
            <person name="Song R."/>
        </authorList>
    </citation>
    <scope>NUCLEOTIDE SEQUENCE [LARGE SCALE GENOMIC DNA]</scope>
</reference>
<gene>
    <name evidence="1" type="ORF">Vbra_13146</name>
</gene>
<accession>A0A0G4ESX7</accession>
<dbReference type="InParanoid" id="A0A0G4ESX7"/>
<proteinExistence type="predicted"/>
<organism evidence="1 2">
    <name type="scientific">Vitrella brassicaformis (strain CCMP3155)</name>
    <dbReference type="NCBI Taxonomy" id="1169540"/>
    <lineage>
        <taxon>Eukaryota</taxon>
        <taxon>Sar</taxon>
        <taxon>Alveolata</taxon>
        <taxon>Colpodellida</taxon>
        <taxon>Vitrellaceae</taxon>
        <taxon>Vitrella</taxon>
    </lineage>
</organism>